<dbReference type="AlphaFoldDB" id="A0A662ZFX4"/>
<keyword evidence="1" id="KW-0812">Transmembrane</keyword>
<proteinExistence type="predicted"/>
<dbReference type="PANTHER" id="PTHR11102:SF147">
    <property type="entry name" value="SEL1L ADAPTOR SUBUNIT OF ERAD E3 UBIQUITIN LIGASE"/>
    <property type="match status" value="1"/>
</dbReference>
<dbReference type="Proteomes" id="UP000243745">
    <property type="component" value="Unassembled WGS sequence"/>
</dbReference>
<dbReference type="SMART" id="SM00671">
    <property type="entry name" value="SEL1"/>
    <property type="match status" value="5"/>
</dbReference>
<dbReference type="GO" id="GO:0036503">
    <property type="term" value="P:ERAD pathway"/>
    <property type="evidence" value="ECO:0007669"/>
    <property type="project" value="TreeGrafter"/>
</dbReference>
<dbReference type="OrthoDB" id="80091at2"/>
<evidence type="ECO:0000313" key="3">
    <source>
        <dbReference type="Proteomes" id="UP000243745"/>
    </source>
</evidence>
<organism evidence="2 3">
    <name type="scientific">Ruminobacter amylophilus</name>
    <dbReference type="NCBI Taxonomy" id="867"/>
    <lineage>
        <taxon>Bacteria</taxon>
        <taxon>Pseudomonadati</taxon>
        <taxon>Pseudomonadota</taxon>
        <taxon>Gammaproteobacteria</taxon>
        <taxon>Aeromonadales</taxon>
        <taxon>Succinivibrionaceae</taxon>
        <taxon>Ruminobacter</taxon>
    </lineage>
</organism>
<dbReference type="Pfam" id="PF08238">
    <property type="entry name" value="Sel1"/>
    <property type="match status" value="5"/>
</dbReference>
<name>A0A662ZFX4_9GAMM</name>
<protein>
    <submittedName>
        <fullName evidence="2">TPR repeat</fullName>
    </submittedName>
</protein>
<dbReference type="RefSeq" id="WP_093140077.1">
    <property type="nucleotide sequence ID" value="NZ_FOXF01000002.1"/>
</dbReference>
<gene>
    <name evidence="2" type="ORF">SAMN02910344_00197</name>
</gene>
<dbReference type="InterPro" id="IPR050767">
    <property type="entry name" value="Sel1_AlgK"/>
</dbReference>
<dbReference type="PANTHER" id="PTHR11102">
    <property type="entry name" value="SEL-1-LIKE PROTEIN"/>
    <property type="match status" value="1"/>
</dbReference>
<dbReference type="InterPro" id="IPR011990">
    <property type="entry name" value="TPR-like_helical_dom_sf"/>
</dbReference>
<keyword evidence="1" id="KW-1133">Transmembrane helix</keyword>
<dbReference type="SUPFAM" id="SSF81901">
    <property type="entry name" value="HCP-like"/>
    <property type="match status" value="2"/>
</dbReference>
<evidence type="ECO:0000256" key="1">
    <source>
        <dbReference type="SAM" id="Phobius"/>
    </source>
</evidence>
<keyword evidence="1" id="KW-0472">Membrane</keyword>
<dbReference type="Gene3D" id="1.25.40.10">
    <property type="entry name" value="Tetratricopeptide repeat domain"/>
    <property type="match status" value="1"/>
</dbReference>
<reference evidence="2 3" key="1">
    <citation type="submission" date="2016-10" db="EMBL/GenBank/DDBJ databases">
        <authorList>
            <person name="Varghese N."/>
            <person name="Submissions S."/>
        </authorList>
    </citation>
    <scope>NUCLEOTIDE SEQUENCE [LARGE SCALE GENOMIC DNA]</scope>
    <source>
        <strain evidence="2 3">DSM 1361</strain>
    </source>
</reference>
<dbReference type="InterPro" id="IPR006597">
    <property type="entry name" value="Sel1-like"/>
</dbReference>
<evidence type="ECO:0000313" key="2">
    <source>
        <dbReference type="EMBL" id="SFP01569.1"/>
    </source>
</evidence>
<keyword evidence="3" id="KW-1185">Reference proteome</keyword>
<feature type="transmembrane region" description="Helical" evidence="1">
    <location>
        <begin position="12"/>
        <end position="36"/>
    </location>
</feature>
<dbReference type="EMBL" id="FOXF01000002">
    <property type="protein sequence ID" value="SFP01569.1"/>
    <property type="molecule type" value="Genomic_DNA"/>
</dbReference>
<accession>A0A662ZFX4</accession>
<sequence>MNHGSLQNRISGKYLTIAFFLASFTAAGIFTVYAFADFQKKYALGHMLEQCEKIKQELEKCIYDRSEVVMSKCTNNSRTLNSTLLSPDDYADSYIESITIKGYDTTRTPLTDTDIALITVKQKKYLFTEAATKYFAVQISPEHQLKLYDRESPNYRFHLEKPEISEHKTILPADDNEESYWRRNPYHHFANDSDAEKIRLLKKLHDDENGITDYLIGSVYEHSDELKDNEKAMHYYLLSAERGNTSAYLNIGLMHFHEKTDNADKTEGFKYIQKAAALNNLQALNFLAGLYAEGIYVPRDMNSAVNYYRRAADNGSPEASYRLGSIYSSTESDFFNMDTACFFFKKAANMNYEQEDIYAALGDCRLHQDHDVITAYRMYRKGAELNQPKSLIKTAKALLNTENPEPSQIKEAEKLLLRAAVLKTPESYGILAHLYYHLLQSVDKAEKFALKGVKLKDSLSNEILADIYITSVKDIPNAQETIIRFLTDAAEQGSISATDRLIDYLYSLKTASSDIFPWIARSEKCHRYLKTAVPQNILKIKKNLNSSITADKTENTSKCHNPYTGW</sequence>